<dbReference type="EMBL" id="CAJNNW010035767">
    <property type="protein sequence ID" value="CAE8729908.1"/>
    <property type="molecule type" value="Genomic_DNA"/>
</dbReference>
<organism evidence="1 2">
    <name type="scientific">Polarella glacialis</name>
    <name type="common">Dinoflagellate</name>
    <dbReference type="NCBI Taxonomy" id="89957"/>
    <lineage>
        <taxon>Eukaryota</taxon>
        <taxon>Sar</taxon>
        <taxon>Alveolata</taxon>
        <taxon>Dinophyceae</taxon>
        <taxon>Suessiales</taxon>
        <taxon>Suessiaceae</taxon>
        <taxon>Polarella</taxon>
    </lineage>
</organism>
<comment type="caution">
    <text evidence="1">The sequence shown here is derived from an EMBL/GenBank/DDBJ whole genome shotgun (WGS) entry which is preliminary data.</text>
</comment>
<accession>A0A813LGM7</accession>
<proteinExistence type="predicted"/>
<protein>
    <submittedName>
        <fullName evidence="1">Uncharacterized protein</fullName>
    </submittedName>
</protein>
<evidence type="ECO:0000313" key="2">
    <source>
        <dbReference type="Proteomes" id="UP000626109"/>
    </source>
</evidence>
<dbReference type="Proteomes" id="UP000626109">
    <property type="component" value="Unassembled WGS sequence"/>
</dbReference>
<feature type="non-terminal residue" evidence="1">
    <location>
        <position position="99"/>
    </location>
</feature>
<gene>
    <name evidence="1" type="ORF">PGLA2088_LOCUS45576</name>
</gene>
<sequence length="99" mass="11168">MARLVYPLALKAVALVQPPHQLQGGLLHHLYKGKGVHHDCGNSRAILIQDAMAKFIRTPVRSRLYEVYEQYSLPLQLGGKKKLACDFACHLLREHQNLA</sequence>
<name>A0A813LGM7_POLGL</name>
<reference evidence="1" key="1">
    <citation type="submission" date="2021-02" db="EMBL/GenBank/DDBJ databases">
        <authorList>
            <person name="Dougan E. K."/>
            <person name="Rhodes N."/>
            <person name="Thang M."/>
            <person name="Chan C."/>
        </authorList>
    </citation>
    <scope>NUCLEOTIDE SEQUENCE</scope>
</reference>
<dbReference type="AlphaFoldDB" id="A0A813LGM7"/>
<evidence type="ECO:0000313" key="1">
    <source>
        <dbReference type="EMBL" id="CAE8729908.1"/>
    </source>
</evidence>